<feature type="domain" description="HMG box" evidence="3">
    <location>
        <begin position="130"/>
        <end position="198"/>
    </location>
</feature>
<keyword evidence="1" id="KW-0539">Nucleus</keyword>
<dbReference type="OrthoDB" id="6247875at2759"/>
<dbReference type="SMART" id="SM00398">
    <property type="entry name" value="HMG"/>
    <property type="match status" value="1"/>
</dbReference>
<dbReference type="Pfam" id="PF00505">
    <property type="entry name" value="HMG_box"/>
    <property type="match status" value="1"/>
</dbReference>
<evidence type="ECO:0000313" key="5">
    <source>
        <dbReference type="Proteomes" id="UP001151518"/>
    </source>
</evidence>
<evidence type="ECO:0000256" key="2">
    <source>
        <dbReference type="SAM" id="MobiDB-lite"/>
    </source>
</evidence>
<evidence type="ECO:0000256" key="1">
    <source>
        <dbReference type="PROSITE-ProRule" id="PRU00267"/>
    </source>
</evidence>
<dbReference type="InterPro" id="IPR036910">
    <property type="entry name" value="HMG_box_dom_sf"/>
</dbReference>
<dbReference type="GO" id="GO:0005634">
    <property type="term" value="C:nucleus"/>
    <property type="evidence" value="ECO:0007669"/>
    <property type="project" value="UniProtKB-UniRule"/>
</dbReference>
<dbReference type="EMBL" id="JANBTW010000013">
    <property type="protein sequence ID" value="KAJ2679319.1"/>
    <property type="molecule type" value="Genomic_DNA"/>
</dbReference>
<dbReference type="AlphaFoldDB" id="A0A9W8G9L5"/>
<feature type="region of interest" description="Disordered" evidence="2">
    <location>
        <begin position="191"/>
        <end position="211"/>
    </location>
</feature>
<name>A0A9W8G9L5_9FUNG</name>
<organism evidence="4 5">
    <name type="scientific">Coemansia spiralis</name>
    <dbReference type="NCBI Taxonomy" id="417178"/>
    <lineage>
        <taxon>Eukaryota</taxon>
        <taxon>Fungi</taxon>
        <taxon>Fungi incertae sedis</taxon>
        <taxon>Zoopagomycota</taxon>
        <taxon>Kickxellomycotina</taxon>
        <taxon>Kickxellomycetes</taxon>
        <taxon>Kickxellales</taxon>
        <taxon>Kickxellaceae</taxon>
        <taxon>Coemansia</taxon>
    </lineage>
</organism>
<evidence type="ECO:0000259" key="3">
    <source>
        <dbReference type="PROSITE" id="PS50118"/>
    </source>
</evidence>
<evidence type="ECO:0000313" key="4">
    <source>
        <dbReference type="EMBL" id="KAJ2679319.1"/>
    </source>
</evidence>
<comment type="caution">
    <text evidence="4">The sequence shown here is derived from an EMBL/GenBank/DDBJ whole genome shotgun (WGS) entry which is preliminary data.</text>
</comment>
<dbReference type="SUPFAM" id="SSF47095">
    <property type="entry name" value="HMG-box"/>
    <property type="match status" value="1"/>
</dbReference>
<dbReference type="InterPro" id="IPR009071">
    <property type="entry name" value="HMG_box_dom"/>
</dbReference>
<dbReference type="PROSITE" id="PS50118">
    <property type="entry name" value="HMG_BOX_2"/>
    <property type="match status" value="1"/>
</dbReference>
<proteinExistence type="predicted"/>
<keyword evidence="1" id="KW-0238">DNA-binding</keyword>
<accession>A0A9W8G9L5</accession>
<feature type="DNA-binding region" description="HMG box" evidence="1">
    <location>
        <begin position="130"/>
        <end position="198"/>
    </location>
</feature>
<gene>
    <name evidence="4" type="ORF">GGI25_001675</name>
</gene>
<dbReference type="GO" id="GO:0003677">
    <property type="term" value="F:DNA binding"/>
    <property type="evidence" value="ECO:0007669"/>
    <property type="project" value="UniProtKB-UniRule"/>
</dbReference>
<dbReference type="Gene3D" id="1.10.30.10">
    <property type="entry name" value="High mobility group box domain"/>
    <property type="match status" value="1"/>
</dbReference>
<protein>
    <recommendedName>
        <fullName evidence="3">HMG box domain-containing protein</fullName>
    </recommendedName>
</protein>
<sequence length="364" mass="40362">MDGFHYVYNNQFAGAPMASTPSYPNVSGPLDMVQPQYPFPSRSSPAPAYASRVLNDPESIIYCHDPQTNGVSEYGARQTMSAEGTVFIEHIPGYSLLFVSNSTTLDHALCDIARTLRPVKPMPRVRETRASKPCNPFIMYRNFKIKEMRIQNPDINQTDISREAARWWKEESDEVKDMFRSKYREEKQVYDQLKTKRSRQDLEESSGNKKRKLGIQGTAVGLKPRACTMPTYTGLSIVTDLRKQLVRGFDACDMSAHTSSPMPSIAESYDVPPLSLGSVQMMMGMPEPAYAYHTGGVDSAATLDSSQLVGIGMAAEQHKAEELGSEGFTGSDGFYATEQGGERQWAGINDFVEAEQSNNVNDSA</sequence>
<dbReference type="Proteomes" id="UP001151518">
    <property type="component" value="Unassembled WGS sequence"/>
</dbReference>
<reference evidence="4" key="1">
    <citation type="submission" date="2022-07" db="EMBL/GenBank/DDBJ databases">
        <title>Phylogenomic reconstructions and comparative analyses of Kickxellomycotina fungi.</title>
        <authorList>
            <person name="Reynolds N.K."/>
            <person name="Stajich J.E."/>
            <person name="Barry K."/>
            <person name="Grigoriev I.V."/>
            <person name="Crous P."/>
            <person name="Smith M.E."/>
        </authorList>
    </citation>
    <scope>NUCLEOTIDE SEQUENCE</scope>
    <source>
        <strain evidence="4">NRRL 3115</strain>
    </source>
</reference>